<accession>A0A7X5V7Z1</accession>
<dbReference type="EMBL" id="JAASRO010000001">
    <property type="protein sequence ID" value="NIK55921.1"/>
    <property type="molecule type" value="Genomic_DNA"/>
</dbReference>
<evidence type="ECO:0008006" key="4">
    <source>
        <dbReference type="Google" id="ProtNLM"/>
    </source>
</evidence>
<keyword evidence="1" id="KW-0812">Transmembrane</keyword>
<keyword evidence="1" id="KW-1133">Transmembrane helix</keyword>
<feature type="transmembrane region" description="Helical" evidence="1">
    <location>
        <begin position="12"/>
        <end position="29"/>
    </location>
</feature>
<feature type="transmembrane region" description="Helical" evidence="1">
    <location>
        <begin position="77"/>
        <end position="99"/>
    </location>
</feature>
<dbReference type="RefSeq" id="WP_167204944.1">
    <property type="nucleotide sequence ID" value="NZ_JAASRO010000001.1"/>
</dbReference>
<comment type="caution">
    <text evidence="2">The sequence shown here is derived from an EMBL/GenBank/DDBJ whole genome shotgun (WGS) entry which is preliminary data.</text>
</comment>
<reference evidence="2 3" key="1">
    <citation type="submission" date="2020-03" db="EMBL/GenBank/DDBJ databases">
        <title>Sequencing the genomes of 1000 actinobacteria strains.</title>
        <authorList>
            <person name="Klenk H.-P."/>
        </authorList>
    </citation>
    <scope>NUCLEOTIDE SEQUENCE [LARGE SCALE GENOMIC DNA]</scope>
    <source>
        <strain evidence="2 3">DSM 45490</strain>
    </source>
</reference>
<evidence type="ECO:0000313" key="3">
    <source>
        <dbReference type="Proteomes" id="UP000555407"/>
    </source>
</evidence>
<feature type="transmembrane region" description="Helical" evidence="1">
    <location>
        <begin position="119"/>
        <end position="140"/>
    </location>
</feature>
<dbReference type="AlphaFoldDB" id="A0A7X5V7Z1"/>
<sequence>MGRGVEWSNVTWFLTALGAVVVLLTRVRLGGTVVDGTGHGAGRHGYSAILLRLHTVVGVITLIGWVVALVTGRREIALIMLAGWWLLTVVGLLLLARWLPSGGKHSEDTKGDAWGSGAGLSVLGHVGMLVGVCYFTFVTVTDRL</sequence>
<dbReference type="Proteomes" id="UP000555407">
    <property type="component" value="Unassembled WGS sequence"/>
</dbReference>
<keyword evidence="1" id="KW-0472">Membrane</keyword>
<name>A0A7X5V7Z1_9ACTN</name>
<evidence type="ECO:0000313" key="2">
    <source>
        <dbReference type="EMBL" id="NIK55921.1"/>
    </source>
</evidence>
<organism evidence="2 3">
    <name type="scientific">Kribbella shirazensis</name>
    <dbReference type="NCBI Taxonomy" id="1105143"/>
    <lineage>
        <taxon>Bacteria</taxon>
        <taxon>Bacillati</taxon>
        <taxon>Actinomycetota</taxon>
        <taxon>Actinomycetes</taxon>
        <taxon>Propionibacteriales</taxon>
        <taxon>Kribbellaceae</taxon>
        <taxon>Kribbella</taxon>
    </lineage>
</organism>
<feature type="transmembrane region" description="Helical" evidence="1">
    <location>
        <begin position="49"/>
        <end position="70"/>
    </location>
</feature>
<evidence type="ECO:0000256" key="1">
    <source>
        <dbReference type="SAM" id="Phobius"/>
    </source>
</evidence>
<proteinExistence type="predicted"/>
<keyword evidence="3" id="KW-1185">Reference proteome</keyword>
<protein>
    <recommendedName>
        <fullName evidence="4">DUF2269 family protein</fullName>
    </recommendedName>
</protein>
<gene>
    <name evidence="2" type="ORF">BJY22_001638</name>
</gene>